<proteinExistence type="predicted"/>
<evidence type="ECO:0000313" key="2">
    <source>
        <dbReference type="Proteomes" id="UP000006420"/>
    </source>
</evidence>
<name>F8WWJ8_9BACT</name>
<dbReference type="eggNOG" id="ENOG502ZD0P">
    <property type="taxonomic scope" value="Bacteria"/>
</dbReference>
<dbReference type="STRING" id="742767.HMPREF9456_00206"/>
<sequence>MLQELLNDIKDSDKKNLCLFFINRTLKPNVRSRDRVLEKYDYKVFQVNIDDEIRSYLYSLSLEQIEYAIKKKFDIVEYDIISDSTDQLYTYQMINKTMSFVSVVNDQLPDRSSIPQLQNLSELIEIGSLWAYCVGYLPDIAKPEDWIYTFRKIANTKLVIDEKDADNKTIKQKFIRVFFNNKSNKLQFLHGETITLDKQIDCIYKVDTFYILKKREFERMVGLEEDFKQQAEETIDKMAETNMFKGLDFIRKEIEESPSIHKKLIKIQKLETYQGLKQSDIKRMEKTARLFGSKLKTDDGKIVIEDKADIELAIRLLCEYYKEGMVTKKKFGTYSGKIMKTSE</sequence>
<dbReference type="RefSeq" id="WP_006841580.1">
    <property type="nucleotide sequence ID" value="NZ_AQWJ01000001.1"/>
</dbReference>
<dbReference type="InterPro" id="IPR032359">
    <property type="entry name" value="KwaB-like"/>
</dbReference>
<dbReference type="AlphaFoldDB" id="F8WWJ8"/>
<organism evidence="1 2">
    <name type="scientific">Dysgonomonas mossii DSM 22836</name>
    <dbReference type="NCBI Taxonomy" id="742767"/>
    <lineage>
        <taxon>Bacteria</taxon>
        <taxon>Pseudomonadati</taxon>
        <taxon>Bacteroidota</taxon>
        <taxon>Bacteroidia</taxon>
        <taxon>Bacteroidales</taxon>
        <taxon>Dysgonomonadaceae</taxon>
        <taxon>Dysgonomonas</taxon>
    </lineage>
</organism>
<gene>
    <name evidence="1" type="ORF">HMPREF9456_00206</name>
</gene>
<dbReference type="Proteomes" id="UP000006420">
    <property type="component" value="Unassembled WGS sequence"/>
</dbReference>
<dbReference type="EMBL" id="ADLW01000001">
    <property type="protein sequence ID" value="EGK06332.1"/>
    <property type="molecule type" value="Genomic_DNA"/>
</dbReference>
<dbReference type="GeneID" id="78080897"/>
<evidence type="ECO:0008006" key="3">
    <source>
        <dbReference type="Google" id="ProtNLM"/>
    </source>
</evidence>
<dbReference type="Pfam" id="PF16162">
    <property type="entry name" value="KwaB"/>
    <property type="match status" value="1"/>
</dbReference>
<evidence type="ECO:0000313" key="1">
    <source>
        <dbReference type="EMBL" id="EGK06332.1"/>
    </source>
</evidence>
<dbReference type="HOGENOM" id="CLU_818412_0_0_10"/>
<reference evidence="1 2" key="1">
    <citation type="submission" date="2011-04" db="EMBL/GenBank/DDBJ databases">
        <title>The Genome Sequence of Dysgonomonas mossii DSM 22836.</title>
        <authorList>
            <consortium name="The Broad Institute Genome Sequencing Platform"/>
            <person name="Earl A."/>
            <person name="Ward D."/>
            <person name="Feldgarden M."/>
            <person name="Gevers D."/>
            <person name="Pudlo N."/>
            <person name="Martens E."/>
            <person name="Allen-Vercoe E."/>
            <person name="Young S.K."/>
            <person name="Zeng Q."/>
            <person name="Gargeya S."/>
            <person name="Fitzgerald M."/>
            <person name="Haas B."/>
            <person name="Abouelleil A."/>
            <person name="Alvarado L."/>
            <person name="Arachchi H.M."/>
            <person name="Berlin A."/>
            <person name="Brown A."/>
            <person name="Chapman S.B."/>
            <person name="Chen Z."/>
            <person name="Dunbar C."/>
            <person name="Freedman E."/>
            <person name="Gearin G."/>
            <person name="Gellesch M."/>
            <person name="Goldberg J."/>
            <person name="Griggs A."/>
            <person name="Gujja S."/>
            <person name="Heiman D."/>
            <person name="Howarth C."/>
            <person name="Larson L."/>
            <person name="Lui A."/>
            <person name="MacDonald P.J.P."/>
            <person name="Mehta T."/>
            <person name="Montmayeur A."/>
            <person name="Murphy C."/>
            <person name="Neiman D."/>
            <person name="Pearson M."/>
            <person name="Priest M."/>
            <person name="Roberts A."/>
            <person name="Saif S."/>
            <person name="Shea T."/>
            <person name="Shenoy N."/>
            <person name="Sisk P."/>
            <person name="Stolte C."/>
            <person name="Sykes S."/>
            <person name="Yandava C."/>
            <person name="Wortman J."/>
            <person name="Nusbaum C."/>
            <person name="Birren B."/>
        </authorList>
    </citation>
    <scope>NUCLEOTIDE SEQUENCE [LARGE SCALE GENOMIC DNA]</scope>
    <source>
        <strain evidence="1 2">DSM 22836</strain>
    </source>
</reference>
<comment type="caution">
    <text evidence="1">The sequence shown here is derived from an EMBL/GenBank/DDBJ whole genome shotgun (WGS) entry which is preliminary data.</text>
</comment>
<dbReference type="OrthoDB" id="1100499at2"/>
<keyword evidence="2" id="KW-1185">Reference proteome</keyword>
<protein>
    <recommendedName>
        <fullName evidence="3">DUF4868 domain-containing protein</fullName>
    </recommendedName>
</protein>
<accession>F8WWJ8</accession>